<sequence>AGPATPSAGPAMPSAAPRKQNPNTLVNCAWRGTDCA</sequence>
<accession>A0A392S3D3</accession>
<organism evidence="2 3">
    <name type="scientific">Trifolium medium</name>
    <dbReference type="NCBI Taxonomy" id="97028"/>
    <lineage>
        <taxon>Eukaryota</taxon>
        <taxon>Viridiplantae</taxon>
        <taxon>Streptophyta</taxon>
        <taxon>Embryophyta</taxon>
        <taxon>Tracheophyta</taxon>
        <taxon>Spermatophyta</taxon>
        <taxon>Magnoliopsida</taxon>
        <taxon>eudicotyledons</taxon>
        <taxon>Gunneridae</taxon>
        <taxon>Pentapetalae</taxon>
        <taxon>rosids</taxon>
        <taxon>fabids</taxon>
        <taxon>Fabales</taxon>
        <taxon>Fabaceae</taxon>
        <taxon>Papilionoideae</taxon>
        <taxon>50 kb inversion clade</taxon>
        <taxon>NPAAA clade</taxon>
        <taxon>Hologalegina</taxon>
        <taxon>IRL clade</taxon>
        <taxon>Trifolieae</taxon>
        <taxon>Trifolium</taxon>
    </lineage>
</organism>
<protein>
    <submittedName>
        <fullName evidence="2">Uncharacterized protein</fullName>
    </submittedName>
</protein>
<evidence type="ECO:0000256" key="1">
    <source>
        <dbReference type="SAM" id="MobiDB-lite"/>
    </source>
</evidence>
<evidence type="ECO:0000313" key="3">
    <source>
        <dbReference type="Proteomes" id="UP000265520"/>
    </source>
</evidence>
<dbReference type="AlphaFoldDB" id="A0A392S3D3"/>
<keyword evidence="3" id="KW-1185">Reference proteome</keyword>
<feature type="non-terminal residue" evidence="2">
    <location>
        <position position="1"/>
    </location>
</feature>
<dbReference type="Proteomes" id="UP000265520">
    <property type="component" value="Unassembled WGS sequence"/>
</dbReference>
<evidence type="ECO:0000313" key="2">
    <source>
        <dbReference type="EMBL" id="MCI42714.1"/>
    </source>
</evidence>
<reference evidence="2 3" key="1">
    <citation type="journal article" date="2018" name="Front. Plant Sci.">
        <title>Red Clover (Trifolium pratense) and Zigzag Clover (T. medium) - A Picture of Genomic Similarities and Differences.</title>
        <authorList>
            <person name="Dluhosova J."/>
            <person name="Istvanek J."/>
            <person name="Nedelnik J."/>
            <person name="Repkova J."/>
        </authorList>
    </citation>
    <scope>NUCLEOTIDE SEQUENCE [LARGE SCALE GENOMIC DNA]</scope>
    <source>
        <strain evidence="3">cv. 10/8</strain>
        <tissue evidence="2">Leaf</tissue>
    </source>
</reference>
<comment type="caution">
    <text evidence="2">The sequence shown here is derived from an EMBL/GenBank/DDBJ whole genome shotgun (WGS) entry which is preliminary data.</text>
</comment>
<feature type="region of interest" description="Disordered" evidence="1">
    <location>
        <begin position="1"/>
        <end position="25"/>
    </location>
</feature>
<dbReference type="EMBL" id="LXQA010307887">
    <property type="protein sequence ID" value="MCI42714.1"/>
    <property type="molecule type" value="Genomic_DNA"/>
</dbReference>
<proteinExistence type="predicted"/>
<name>A0A392S3D3_9FABA</name>
<feature type="compositionally biased region" description="Low complexity" evidence="1">
    <location>
        <begin position="1"/>
        <end position="17"/>
    </location>
</feature>